<sequence>MSYSRMRTLVLMAIDCSIILGCIIVAYLFRYNAELSSAEIRQAAIFCGIAIVIGLIVLYNYGLYRRAWQFASIGEVIIIFKAVTIAIVLAYTITSLVIPGRVPIAIGFRTYELCLLLIGGSRFMLRIIKDNYIKTPNKQRQSLIIGAGQCGVLVYRELKMNVASSQEAIGFIDDDPRKWGQEVFGLLVIGGREHIINICKEQQIDDIIVALPSASRTQISDILSICKQTNAKLKIVPPINELLEGKVELSMLRDVEVEDLLGREPVVLENDGIDEYLTNKVVLVTGAGGSIGSELCRQIMHFKPSKLLLLGHGENSIYQIHRELKDKVEHLVPIIADVQDRKRMEQIFDQHKPHVVFHAAAHKHVPLMEENPSESIKNNVFGTRNVAECADVYGAERFVLISTDKAVNPTSIMGTTKRIAEMFIQCLAKQSRTKFSAVRFGNVLGSRGSVIPLFKEQIAAGGPVTVTHPEMVRYFMTIPEASRLVIQAGAYANGGEIFILDMGEPVKISDLARDLIRLSGYEPGVDIEIQYSGIRQGEKLYEELLLQEEGMTDTQHSRIFIGRPASFNREDIELELRRLERILGEDRVIIQELLSRIVPTYVIEKRVDTRVLVTSS</sequence>
<reference evidence="4" key="1">
    <citation type="submission" date="2022-05" db="EMBL/GenBank/DDBJ databases">
        <title>Novel bacterial taxa in a minimal lignocellulolytic consortium and its capacity to transform plastics disclosed by genome-resolved metagenomics.</title>
        <authorList>
            <person name="Rodriguez C.A.D."/>
            <person name="Diaz-Garcia L."/>
            <person name="Herrera K."/>
            <person name="Tarazona N.A."/>
            <person name="Sproer C."/>
            <person name="Overmann J."/>
            <person name="Jimenez D.J."/>
        </authorList>
    </citation>
    <scope>NUCLEOTIDE SEQUENCE</scope>
    <source>
        <strain evidence="4">MAG5</strain>
    </source>
</reference>
<dbReference type="PANTHER" id="PTHR43318">
    <property type="entry name" value="UDP-N-ACETYLGLUCOSAMINE 4,6-DEHYDRATASE"/>
    <property type="match status" value="1"/>
</dbReference>
<evidence type="ECO:0000256" key="1">
    <source>
        <dbReference type="ARBA" id="ARBA00007430"/>
    </source>
</evidence>
<gene>
    <name evidence="4" type="ORF">NAG76_19640</name>
</gene>
<evidence type="ECO:0000259" key="3">
    <source>
        <dbReference type="Pfam" id="PF02719"/>
    </source>
</evidence>
<dbReference type="Gene3D" id="3.40.50.720">
    <property type="entry name" value="NAD(P)-binding Rossmann-like Domain"/>
    <property type="match status" value="2"/>
</dbReference>
<evidence type="ECO:0000256" key="2">
    <source>
        <dbReference type="SAM" id="Phobius"/>
    </source>
</evidence>
<feature type="domain" description="Polysaccharide biosynthesis protein CapD-like" evidence="3">
    <location>
        <begin position="282"/>
        <end position="561"/>
    </location>
</feature>
<name>A0A9J6ZD04_9BACL</name>
<dbReference type="PANTHER" id="PTHR43318:SF1">
    <property type="entry name" value="POLYSACCHARIDE BIOSYNTHESIS PROTEIN EPSC-RELATED"/>
    <property type="match status" value="1"/>
</dbReference>
<protein>
    <submittedName>
        <fullName evidence="4">Polysaccharide biosynthesis protein</fullName>
    </submittedName>
</protein>
<keyword evidence="2" id="KW-1133">Transmembrane helix</keyword>
<dbReference type="SUPFAM" id="SSF53335">
    <property type="entry name" value="S-adenosyl-L-methionine-dependent methyltransferases"/>
    <property type="match status" value="1"/>
</dbReference>
<dbReference type="KEGG" id="plig:NAG76_19640"/>
<dbReference type="InterPro" id="IPR029063">
    <property type="entry name" value="SAM-dependent_MTases_sf"/>
</dbReference>
<evidence type="ECO:0000313" key="5">
    <source>
        <dbReference type="Proteomes" id="UP001056756"/>
    </source>
</evidence>
<proteinExistence type="inferred from homology"/>
<dbReference type="SUPFAM" id="SSF51735">
    <property type="entry name" value="NAD(P)-binding Rossmann-fold domains"/>
    <property type="match status" value="1"/>
</dbReference>
<feature type="transmembrane region" description="Helical" evidence="2">
    <location>
        <begin position="76"/>
        <end position="98"/>
    </location>
</feature>
<dbReference type="Pfam" id="PF13727">
    <property type="entry name" value="CoA_binding_3"/>
    <property type="match status" value="1"/>
</dbReference>
<keyword evidence="2" id="KW-0812">Transmembrane</keyword>
<keyword evidence="2" id="KW-0472">Membrane</keyword>
<dbReference type="InterPro" id="IPR036291">
    <property type="entry name" value="NAD(P)-bd_dom_sf"/>
</dbReference>
<feature type="transmembrane region" description="Helical" evidence="2">
    <location>
        <begin position="9"/>
        <end position="31"/>
    </location>
</feature>
<dbReference type="AlphaFoldDB" id="A0A9J6ZD04"/>
<feature type="transmembrane region" description="Helical" evidence="2">
    <location>
        <begin position="43"/>
        <end position="64"/>
    </location>
</feature>
<dbReference type="InterPro" id="IPR003869">
    <property type="entry name" value="Polysac_CapD-like"/>
</dbReference>
<organism evidence="4 5">
    <name type="scientific">Candidatus Pristimantibacillus lignocellulolyticus</name>
    <dbReference type="NCBI Taxonomy" id="2994561"/>
    <lineage>
        <taxon>Bacteria</taxon>
        <taxon>Bacillati</taxon>
        <taxon>Bacillota</taxon>
        <taxon>Bacilli</taxon>
        <taxon>Bacillales</taxon>
        <taxon>Paenibacillaceae</taxon>
        <taxon>Candidatus Pristimantibacillus</taxon>
    </lineage>
</organism>
<dbReference type="Pfam" id="PF02719">
    <property type="entry name" value="Polysacc_synt_2"/>
    <property type="match status" value="1"/>
</dbReference>
<dbReference type="EMBL" id="CP097899">
    <property type="protein sequence ID" value="URN94011.1"/>
    <property type="molecule type" value="Genomic_DNA"/>
</dbReference>
<evidence type="ECO:0000313" key="4">
    <source>
        <dbReference type="EMBL" id="URN94011.1"/>
    </source>
</evidence>
<accession>A0A9J6ZD04</accession>
<dbReference type="InterPro" id="IPR051203">
    <property type="entry name" value="Polysaccharide_Synthase-Rel"/>
</dbReference>
<comment type="similarity">
    <text evidence="1">Belongs to the polysaccharide synthase family.</text>
</comment>
<dbReference type="CDD" id="cd05237">
    <property type="entry name" value="UDP_invert_4-6DH_SDR_e"/>
    <property type="match status" value="1"/>
</dbReference>
<dbReference type="Proteomes" id="UP001056756">
    <property type="component" value="Chromosome"/>
</dbReference>